<dbReference type="OrthoDB" id="3444999at2"/>
<dbReference type="RefSeq" id="WP_111181420.1">
    <property type="nucleotide sequence ID" value="NZ_POUD01000112.1"/>
</dbReference>
<feature type="region of interest" description="Disordered" evidence="1">
    <location>
        <begin position="61"/>
        <end position="85"/>
    </location>
</feature>
<gene>
    <name evidence="2" type="ORF">C1J01_25020</name>
</gene>
<dbReference type="EMBL" id="POUD01000112">
    <property type="protein sequence ID" value="PZG15140.1"/>
    <property type="molecule type" value="Genomic_DNA"/>
</dbReference>
<evidence type="ECO:0000313" key="2">
    <source>
        <dbReference type="EMBL" id="PZG15140.1"/>
    </source>
</evidence>
<dbReference type="Proteomes" id="UP000249304">
    <property type="component" value="Unassembled WGS sequence"/>
</dbReference>
<keyword evidence="3" id="KW-1185">Reference proteome</keyword>
<evidence type="ECO:0000256" key="1">
    <source>
        <dbReference type="SAM" id="MobiDB-lite"/>
    </source>
</evidence>
<dbReference type="AlphaFoldDB" id="A0A2W2ENH5"/>
<name>A0A2W2ENH5_9ACTN</name>
<sequence length="535" mass="57511">MTFAAVARIRAADIRACAAGLLRFATSGELDTLLADPLTAQAHTSYGMLNRTVVEASLRRDGRPPAGLLSDPAPSDPAPSDPALSDPALFDPKSCLLGRLLDLDDPEVNGALFLSPATPRNVLRQLAGQTSRRDGVTPVPLPAHVLQQATSERLLNALLHSSDPDVAAHALRTLGRGAEPHGAVRACRLLLDSHRSYELRRLEEDRLPEARWGPDESEPSVGAYVRAALRSQDGADRLRELSERVRRPEWLTSVAELGDAAGRDPLGSAPLVRSVVHRRHPCAPRIDWNALLAAEPERRRHDGPFPYPVARLLALRSDTPYELLRLAVLDHPQVAPLVPAPTPELLAAVCERLALVGAPAAVKVAGNGFVMGTLTAEQIAAILPPEALELYAESLWLPGLRGAAAVRTLTGRDGDVDLRPFFCDETGHGAHRRLRSPLRRAHWDAAAVYGPQVADALRHRELSADEVLSMVTPDAVLAPDPAAPPDPRVLRRLAELVHQNLGGRPEAWTVALRLLQDGFVGTLPELLVTAGAVAA</sequence>
<protein>
    <submittedName>
        <fullName evidence="2">Uncharacterized protein</fullName>
    </submittedName>
</protein>
<proteinExistence type="predicted"/>
<accession>A0A2W2ENH5</accession>
<organism evidence="2 3">
    <name type="scientific">Nonomuraea aridisoli</name>
    <dbReference type="NCBI Taxonomy" id="2070368"/>
    <lineage>
        <taxon>Bacteria</taxon>
        <taxon>Bacillati</taxon>
        <taxon>Actinomycetota</taxon>
        <taxon>Actinomycetes</taxon>
        <taxon>Streptosporangiales</taxon>
        <taxon>Streptosporangiaceae</taxon>
        <taxon>Nonomuraea</taxon>
    </lineage>
</organism>
<reference evidence="2 3" key="1">
    <citation type="submission" date="2018-01" db="EMBL/GenBank/DDBJ databases">
        <title>Draft genome sequence of Nonomuraea sp. KC333.</title>
        <authorList>
            <person name="Sahin N."/>
            <person name="Saygin H."/>
            <person name="Ay H."/>
        </authorList>
    </citation>
    <scope>NUCLEOTIDE SEQUENCE [LARGE SCALE GENOMIC DNA]</scope>
    <source>
        <strain evidence="2 3">KC333</strain>
    </source>
</reference>
<evidence type="ECO:0000313" key="3">
    <source>
        <dbReference type="Proteomes" id="UP000249304"/>
    </source>
</evidence>
<comment type="caution">
    <text evidence="2">The sequence shown here is derived from an EMBL/GenBank/DDBJ whole genome shotgun (WGS) entry which is preliminary data.</text>
</comment>